<dbReference type="Proteomes" id="UP000824037">
    <property type="component" value="Unassembled WGS sequence"/>
</dbReference>
<dbReference type="InterPro" id="IPR036388">
    <property type="entry name" value="WH-like_DNA-bd_sf"/>
</dbReference>
<reference evidence="2" key="2">
    <citation type="submission" date="2021-04" db="EMBL/GenBank/DDBJ databases">
        <authorList>
            <person name="Gilroy R."/>
        </authorList>
    </citation>
    <scope>NUCLEOTIDE SEQUENCE</scope>
    <source>
        <strain evidence="2">ChiGjej4B4-7305</strain>
    </source>
</reference>
<dbReference type="InterPro" id="IPR001845">
    <property type="entry name" value="HTH_ArsR_DNA-bd_dom"/>
</dbReference>
<dbReference type="AlphaFoldDB" id="A0A9D2J481"/>
<gene>
    <name evidence="2" type="ORF">H9815_07775</name>
</gene>
<sequence length="183" mass="20204">MTLEDPAQYRALFEETRQSIVALLSERAATISELAGVLDKPKGTVGHHVQVLADAGLLHVVRTKKVRAVVAKYWGRTARVFYYHQVDAVVSNAQRILQQAAAQVGHLEEAAAAAGRDVEGILDVNRRDVRLPVERVDEFRDRLGDLLLEFADQPRSGDTTYAMIYGVFPSERVGLPPTDEDGP</sequence>
<organism evidence="2 3">
    <name type="scientific">Candidatus Ruania gallistercoris</name>
    <dbReference type="NCBI Taxonomy" id="2838746"/>
    <lineage>
        <taxon>Bacteria</taxon>
        <taxon>Bacillati</taxon>
        <taxon>Actinomycetota</taxon>
        <taxon>Actinomycetes</taxon>
        <taxon>Micrococcales</taxon>
        <taxon>Ruaniaceae</taxon>
        <taxon>Ruania</taxon>
    </lineage>
</organism>
<dbReference type="EMBL" id="DXBY01000132">
    <property type="protein sequence ID" value="HIZ35662.1"/>
    <property type="molecule type" value="Genomic_DNA"/>
</dbReference>
<reference evidence="2" key="1">
    <citation type="journal article" date="2021" name="PeerJ">
        <title>Extensive microbial diversity within the chicken gut microbiome revealed by metagenomics and culture.</title>
        <authorList>
            <person name="Gilroy R."/>
            <person name="Ravi A."/>
            <person name="Getino M."/>
            <person name="Pursley I."/>
            <person name="Horton D.L."/>
            <person name="Alikhan N.F."/>
            <person name="Baker D."/>
            <person name="Gharbi K."/>
            <person name="Hall N."/>
            <person name="Watson M."/>
            <person name="Adriaenssens E.M."/>
            <person name="Foster-Nyarko E."/>
            <person name="Jarju S."/>
            <person name="Secka A."/>
            <person name="Antonio M."/>
            <person name="Oren A."/>
            <person name="Chaudhuri R.R."/>
            <person name="La Ragione R."/>
            <person name="Hildebrand F."/>
            <person name="Pallen M.J."/>
        </authorList>
    </citation>
    <scope>NUCLEOTIDE SEQUENCE</scope>
    <source>
        <strain evidence="2">ChiGjej4B4-7305</strain>
    </source>
</reference>
<dbReference type="SUPFAM" id="SSF46785">
    <property type="entry name" value="Winged helix' DNA-binding domain"/>
    <property type="match status" value="1"/>
</dbReference>
<dbReference type="InterPro" id="IPR036390">
    <property type="entry name" value="WH_DNA-bd_sf"/>
</dbReference>
<proteinExistence type="predicted"/>
<name>A0A9D2J481_9MICO</name>
<accession>A0A9D2J481</accession>
<evidence type="ECO:0000259" key="1">
    <source>
        <dbReference type="SMART" id="SM00418"/>
    </source>
</evidence>
<feature type="domain" description="HTH arsR-type" evidence="1">
    <location>
        <begin position="11"/>
        <end position="95"/>
    </location>
</feature>
<dbReference type="Pfam" id="PF12840">
    <property type="entry name" value="HTH_20"/>
    <property type="match status" value="1"/>
</dbReference>
<dbReference type="GO" id="GO:0003700">
    <property type="term" value="F:DNA-binding transcription factor activity"/>
    <property type="evidence" value="ECO:0007669"/>
    <property type="project" value="InterPro"/>
</dbReference>
<evidence type="ECO:0000313" key="3">
    <source>
        <dbReference type="Proteomes" id="UP000824037"/>
    </source>
</evidence>
<protein>
    <submittedName>
        <fullName evidence="2">Winged helix-turn-helix domain-containing protein</fullName>
    </submittedName>
</protein>
<evidence type="ECO:0000313" key="2">
    <source>
        <dbReference type="EMBL" id="HIZ35662.1"/>
    </source>
</evidence>
<dbReference type="Gene3D" id="1.10.10.10">
    <property type="entry name" value="Winged helix-like DNA-binding domain superfamily/Winged helix DNA-binding domain"/>
    <property type="match status" value="1"/>
</dbReference>
<dbReference type="InterPro" id="IPR011991">
    <property type="entry name" value="ArsR-like_HTH"/>
</dbReference>
<dbReference type="SMART" id="SM00418">
    <property type="entry name" value="HTH_ARSR"/>
    <property type="match status" value="1"/>
</dbReference>
<comment type="caution">
    <text evidence="2">The sequence shown here is derived from an EMBL/GenBank/DDBJ whole genome shotgun (WGS) entry which is preliminary data.</text>
</comment>
<dbReference type="CDD" id="cd00090">
    <property type="entry name" value="HTH_ARSR"/>
    <property type="match status" value="1"/>
</dbReference>